<dbReference type="AlphaFoldDB" id="A0A645H819"/>
<protein>
    <submittedName>
        <fullName evidence="1">Uncharacterized protein</fullName>
    </submittedName>
</protein>
<accession>A0A645H819</accession>
<proteinExistence type="predicted"/>
<organism evidence="1">
    <name type="scientific">bioreactor metagenome</name>
    <dbReference type="NCBI Taxonomy" id="1076179"/>
    <lineage>
        <taxon>unclassified sequences</taxon>
        <taxon>metagenomes</taxon>
        <taxon>ecological metagenomes</taxon>
    </lineage>
</organism>
<name>A0A645H819_9ZZZZ</name>
<gene>
    <name evidence="1" type="ORF">SDC9_182006</name>
</gene>
<comment type="caution">
    <text evidence="1">The sequence shown here is derived from an EMBL/GenBank/DDBJ whole genome shotgun (WGS) entry which is preliminary data.</text>
</comment>
<reference evidence="1" key="1">
    <citation type="submission" date="2019-08" db="EMBL/GenBank/DDBJ databases">
        <authorList>
            <person name="Kucharzyk K."/>
            <person name="Murdoch R.W."/>
            <person name="Higgins S."/>
            <person name="Loffler F."/>
        </authorList>
    </citation>
    <scope>NUCLEOTIDE SEQUENCE</scope>
</reference>
<dbReference type="EMBL" id="VSSQ01087596">
    <property type="protein sequence ID" value="MPN34512.1"/>
    <property type="molecule type" value="Genomic_DNA"/>
</dbReference>
<evidence type="ECO:0000313" key="1">
    <source>
        <dbReference type="EMBL" id="MPN34512.1"/>
    </source>
</evidence>
<sequence length="71" mass="7896">MLHGLVQVLQALVNHGLRVQLQIAAGLKVHANQRLIQFRDTLGDVRYLRVDAAQQSRNALLGGLVQVFLKL</sequence>